<dbReference type="VEuPathDB" id="FungiDB:BD410DRAFT_211552"/>
<protein>
    <submittedName>
        <fullName evidence="2">Uncharacterized protein</fullName>
    </submittedName>
</protein>
<name>A0A4Y7Q5Q5_9AGAM</name>
<evidence type="ECO:0000313" key="2">
    <source>
        <dbReference type="EMBL" id="TDL22651.1"/>
    </source>
</evidence>
<feature type="compositionally biased region" description="Low complexity" evidence="1">
    <location>
        <begin position="113"/>
        <end position="125"/>
    </location>
</feature>
<feature type="compositionally biased region" description="Basic and acidic residues" evidence="1">
    <location>
        <begin position="126"/>
        <end position="140"/>
    </location>
</feature>
<reference evidence="2 3" key="1">
    <citation type="submission" date="2018-06" db="EMBL/GenBank/DDBJ databases">
        <title>A transcriptomic atlas of mushroom development highlights an independent origin of complex multicellularity.</title>
        <authorList>
            <consortium name="DOE Joint Genome Institute"/>
            <person name="Krizsan K."/>
            <person name="Almasi E."/>
            <person name="Merenyi Z."/>
            <person name="Sahu N."/>
            <person name="Viragh M."/>
            <person name="Koszo T."/>
            <person name="Mondo S."/>
            <person name="Kiss B."/>
            <person name="Balint B."/>
            <person name="Kues U."/>
            <person name="Barry K."/>
            <person name="Hegedus J.C."/>
            <person name="Henrissat B."/>
            <person name="Johnson J."/>
            <person name="Lipzen A."/>
            <person name="Ohm R."/>
            <person name="Nagy I."/>
            <person name="Pangilinan J."/>
            <person name="Yan J."/>
            <person name="Xiong Y."/>
            <person name="Grigoriev I.V."/>
            <person name="Hibbett D.S."/>
            <person name="Nagy L.G."/>
        </authorList>
    </citation>
    <scope>NUCLEOTIDE SEQUENCE [LARGE SCALE GENOMIC DNA]</scope>
    <source>
        <strain evidence="2 3">SZMC22713</strain>
    </source>
</reference>
<dbReference type="AlphaFoldDB" id="A0A4Y7Q5Q5"/>
<sequence length="153" mass="16781">MESIPVLDGLGTTTIEDVNVDTSKMKSENSDPSSDWIPETTKTTSIFGRCRTDEKFAEPSTRPIQDTAPSPDTSLMTPPTTDAPDENVQKQMDSENGSQITQESPGKTVPVNETTTSESSQTSKSRSNESRQMSEQERKVFIIAKSMKDMGVQ</sequence>
<keyword evidence="3" id="KW-1185">Reference proteome</keyword>
<gene>
    <name evidence="2" type="ORF">BD410DRAFT_211552</name>
</gene>
<evidence type="ECO:0000313" key="3">
    <source>
        <dbReference type="Proteomes" id="UP000294933"/>
    </source>
</evidence>
<feature type="compositionally biased region" description="Polar residues" evidence="1">
    <location>
        <begin position="11"/>
        <end position="22"/>
    </location>
</feature>
<proteinExistence type="predicted"/>
<dbReference type="Proteomes" id="UP000294933">
    <property type="component" value="Unassembled WGS sequence"/>
</dbReference>
<feature type="compositionally biased region" description="Polar residues" evidence="1">
    <location>
        <begin position="62"/>
        <end position="80"/>
    </location>
</feature>
<evidence type="ECO:0000256" key="1">
    <source>
        <dbReference type="SAM" id="MobiDB-lite"/>
    </source>
</evidence>
<feature type="compositionally biased region" description="Polar residues" evidence="1">
    <location>
        <begin position="89"/>
        <end position="105"/>
    </location>
</feature>
<dbReference type="EMBL" id="ML170174">
    <property type="protein sequence ID" value="TDL22651.1"/>
    <property type="molecule type" value="Genomic_DNA"/>
</dbReference>
<organism evidence="2 3">
    <name type="scientific">Rickenella mellea</name>
    <dbReference type="NCBI Taxonomy" id="50990"/>
    <lineage>
        <taxon>Eukaryota</taxon>
        <taxon>Fungi</taxon>
        <taxon>Dikarya</taxon>
        <taxon>Basidiomycota</taxon>
        <taxon>Agaricomycotina</taxon>
        <taxon>Agaricomycetes</taxon>
        <taxon>Hymenochaetales</taxon>
        <taxon>Rickenellaceae</taxon>
        <taxon>Rickenella</taxon>
    </lineage>
</organism>
<feature type="region of interest" description="Disordered" evidence="1">
    <location>
        <begin position="1"/>
        <end position="153"/>
    </location>
</feature>
<accession>A0A4Y7Q5Q5</accession>